<evidence type="ECO:0000256" key="3">
    <source>
        <dbReference type="ARBA" id="ARBA00022989"/>
    </source>
</evidence>
<keyword evidence="3 5" id="KW-1133">Transmembrane helix</keyword>
<organism evidence="7 8">
    <name type="scientific">Lyngbya confervoides BDU141951</name>
    <dbReference type="NCBI Taxonomy" id="1574623"/>
    <lineage>
        <taxon>Bacteria</taxon>
        <taxon>Bacillati</taxon>
        <taxon>Cyanobacteriota</taxon>
        <taxon>Cyanophyceae</taxon>
        <taxon>Oscillatoriophycideae</taxon>
        <taxon>Oscillatoriales</taxon>
        <taxon>Microcoleaceae</taxon>
        <taxon>Lyngbya</taxon>
    </lineage>
</organism>
<dbReference type="EMBL" id="JTHE03000091">
    <property type="protein sequence ID" value="MCM1984348.1"/>
    <property type="molecule type" value="Genomic_DNA"/>
</dbReference>
<comment type="caution">
    <text evidence="7">The sequence shown here is derived from an EMBL/GenBank/DDBJ whole genome shotgun (WGS) entry which is preliminary data.</text>
</comment>
<name>A0ABD4T6K9_9CYAN</name>
<comment type="subcellular location">
    <subcellularLocation>
        <location evidence="1">Membrane</location>
        <topology evidence="1">Multi-pass membrane protein</topology>
    </subcellularLocation>
</comment>
<protein>
    <submittedName>
        <fullName evidence="7">RDD family protein</fullName>
    </submittedName>
</protein>
<dbReference type="Proteomes" id="UP000031561">
    <property type="component" value="Unassembled WGS sequence"/>
</dbReference>
<evidence type="ECO:0000313" key="8">
    <source>
        <dbReference type="Proteomes" id="UP000031561"/>
    </source>
</evidence>
<evidence type="ECO:0000256" key="2">
    <source>
        <dbReference type="ARBA" id="ARBA00022692"/>
    </source>
</evidence>
<dbReference type="GO" id="GO:0016020">
    <property type="term" value="C:membrane"/>
    <property type="evidence" value="ECO:0007669"/>
    <property type="project" value="UniProtKB-SubCell"/>
</dbReference>
<dbReference type="AlphaFoldDB" id="A0ABD4T6K9"/>
<feature type="domain" description="RDD" evidence="6">
    <location>
        <begin position="17"/>
        <end position="155"/>
    </location>
</feature>
<proteinExistence type="predicted"/>
<sequence length="185" mass="21133">MHRDYVQQPRIHQFPLADLKRRAAATAIDFGLAWLISSLGSGLFGGAIFWAWIIFLLAWYLLRVLWVTNNQGQSPGHWALDMKVVQEKSGRLPSWEGLVRREASLGFACSLLIIALNNSASYGVLLFLLTIPIGFDLWIASTDREWGQTMHDRWGKTVIINTTRGYSLDLKIKQWLKEFQARSRS</sequence>
<keyword evidence="2 5" id="KW-0812">Transmembrane</keyword>
<evidence type="ECO:0000256" key="4">
    <source>
        <dbReference type="ARBA" id="ARBA00023136"/>
    </source>
</evidence>
<dbReference type="RefSeq" id="WP_166276194.1">
    <property type="nucleotide sequence ID" value="NZ_JTHE03000091.1"/>
</dbReference>
<reference evidence="7 8" key="1">
    <citation type="journal article" date="2015" name="Genome Announc.">
        <title>Draft Genome Sequence of Filamentous Marine Cyanobacterium Lyngbya confervoides Strain BDU141951.</title>
        <authorList>
            <person name="Chandrababunaidu M.M."/>
            <person name="Sen D."/>
            <person name="Tripathy S."/>
        </authorList>
    </citation>
    <scope>NUCLEOTIDE SEQUENCE [LARGE SCALE GENOMIC DNA]</scope>
    <source>
        <strain evidence="7 8">BDU141951</strain>
    </source>
</reference>
<evidence type="ECO:0000259" key="6">
    <source>
        <dbReference type="Pfam" id="PF06271"/>
    </source>
</evidence>
<evidence type="ECO:0000313" key="7">
    <source>
        <dbReference type="EMBL" id="MCM1984348.1"/>
    </source>
</evidence>
<feature type="transmembrane region" description="Helical" evidence="5">
    <location>
        <begin position="122"/>
        <end position="140"/>
    </location>
</feature>
<evidence type="ECO:0000256" key="5">
    <source>
        <dbReference type="SAM" id="Phobius"/>
    </source>
</evidence>
<keyword evidence="4 5" id="KW-0472">Membrane</keyword>
<evidence type="ECO:0000256" key="1">
    <source>
        <dbReference type="ARBA" id="ARBA00004141"/>
    </source>
</evidence>
<dbReference type="Pfam" id="PF06271">
    <property type="entry name" value="RDD"/>
    <property type="match status" value="1"/>
</dbReference>
<dbReference type="InterPro" id="IPR010432">
    <property type="entry name" value="RDD"/>
</dbReference>
<gene>
    <name evidence="7" type="ORF">QQ91_0016120</name>
</gene>
<accession>A0ABD4T6K9</accession>
<keyword evidence="8" id="KW-1185">Reference proteome</keyword>